<sequence>MVKYVVQNCTTYVHYTEKLLVSKKSVVNLLFDKSESLLKQGLFFCIKLDSAFTKSIFSLEKVAKIEKMPKIHFENVDFRRFLN</sequence>
<organism evidence="1 2">
    <name type="scientific">Enterococcus thailandicus</name>
    <dbReference type="NCBI Taxonomy" id="417368"/>
    <lineage>
        <taxon>Bacteria</taxon>
        <taxon>Bacillati</taxon>
        <taxon>Bacillota</taxon>
        <taxon>Bacilli</taxon>
        <taxon>Lactobacillales</taxon>
        <taxon>Enterococcaceae</taxon>
        <taxon>Enterococcus</taxon>
    </lineage>
</organism>
<proteinExistence type="predicted"/>
<gene>
    <name evidence="1" type="ORF">ETH01_19030</name>
</gene>
<dbReference type="EMBL" id="BJUG01000010">
    <property type="protein sequence ID" value="GEK37616.1"/>
    <property type="molecule type" value="Genomic_DNA"/>
</dbReference>
<name>A0A510WER5_ENTTH</name>
<protein>
    <submittedName>
        <fullName evidence="1">Uncharacterized protein</fullName>
    </submittedName>
</protein>
<evidence type="ECO:0000313" key="1">
    <source>
        <dbReference type="EMBL" id="GEK37616.1"/>
    </source>
</evidence>
<accession>A0A510WER5</accession>
<dbReference type="AlphaFoldDB" id="A0A510WER5"/>
<comment type="caution">
    <text evidence="1">The sequence shown here is derived from an EMBL/GenBank/DDBJ whole genome shotgun (WGS) entry which is preliminary data.</text>
</comment>
<reference evidence="1 2" key="1">
    <citation type="submission" date="2019-07" db="EMBL/GenBank/DDBJ databases">
        <title>Whole genome shotgun sequence of Enterococcus thailandicus NBRC 101867.</title>
        <authorList>
            <person name="Hosoyama A."/>
            <person name="Uohara A."/>
            <person name="Ohji S."/>
            <person name="Ichikawa N."/>
        </authorList>
    </citation>
    <scope>NUCLEOTIDE SEQUENCE [LARGE SCALE GENOMIC DNA]</scope>
    <source>
        <strain evidence="1 2">NBRC 101867</strain>
    </source>
</reference>
<evidence type="ECO:0000313" key="2">
    <source>
        <dbReference type="Proteomes" id="UP000321361"/>
    </source>
</evidence>
<dbReference type="Proteomes" id="UP000321361">
    <property type="component" value="Unassembled WGS sequence"/>
</dbReference>